<dbReference type="SUPFAM" id="SSF55961">
    <property type="entry name" value="Bet v1-like"/>
    <property type="match status" value="1"/>
</dbReference>
<dbReference type="AlphaFoldDB" id="A0A0B7I2U5"/>
<dbReference type="GeneID" id="69579552"/>
<name>A0A0B7I2U5_9FLAO</name>
<dbReference type="Gene3D" id="3.30.530.20">
    <property type="match status" value="1"/>
</dbReference>
<gene>
    <name evidence="1" type="ORF">CCAN12_730067</name>
</gene>
<accession>A0A0B7I2U5</accession>
<dbReference type="RefSeq" id="WP_042000979.1">
    <property type="nucleotide sequence ID" value="NZ_BOQJ01000035.1"/>
</dbReference>
<evidence type="ECO:0000313" key="2">
    <source>
        <dbReference type="Proteomes" id="UP000044026"/>
    </source>
</evidence>
<dbReference type="InterPro" id="IPR023393">
    <property type="entry name" value="START-like_dom_sf"/>
</dbReference>
<proteinExistence type="predicted"/>
<sequence>MKSLQNTFVVLFILTAIPLVMAFFTKKDYAVKREIVINKPQKEVFDYVKYIRNMDNYGIWTDLDPNMKRSYLGFDGTEGYIAAWESDNERIGKGEHKITKITENESILYEMRFFRPYKTVKPVYIKTQAISENQTQVQWGFSGKLDFPENLRLLFEDFEEDIGDDIALSLQNLKNIMESNKTSDVK</sequence>
<evidence type="ECO:0000313" key="1">
    <source>
        <dbReference type="EMBL" id="CEN38492.1"/>
    </source>
</evidence>
<organism evidence="1 2">
    <name type="scientific">Capnocytophaga canimorsus</name>
    <dbReference type="NCBI Taxonomy" id="28188"/>
    <lineage>
        <taxon>Bacteria</taxon>
        <taxon>Pseudomonadati</taxon>
        <taxon>Bacteroidota</taxon>
        <taxon>Flavobacteriia</taxon>
        <taxon>Flavobacteriales</taxon>
        <taxon>Flavobacteriaceae</taxon>
        <taxon>Capnocytophaga</taxon>
    </lineage>
</organism>
<dbReference type="EMBL" id="CDOE01000071">
    <property type="protein sequence ID" value="CEN38492.1"/>
    <property type="molecule type" value="Genomic_DNA"/>
</dbReference>
<dbReference type="CDD" id="cd07818">
    <property type="entry name" value="SRPBCC_1"/>
    <property type="match status" value="1"/>
</dbReference>
<dbReference type="Proteomes" id="UP000044026">
    <property type="component" value="Unassembled WGS sequence"/>
</dbReference>
<protein>
    <submittedName>
        <fullName evidence="1">Uncharacterized protein</fullName>
    </submittedName>
</protein>
<reference evidence="1 2" key="1">
    <citation type="submission" date="2015-01" db="EMBL/GenBank/DDBJ databases">
        <authorList>
            <person name="MANFREDI Pablo"/>
        </authorList>
    </citation>
    <scope>NUCLEOTIDE SEQUENCE [LARGE SCALE GENOMIC DNA]</scope>
    <source>
        <strain evidence="1 2">Cc12</strain>
    </source>
</reference>